<feature type="transmembrane region" description="Helical" evidence="1">
    <location>
        <begin position="12"/>
        <end position="33"/>
    </location>
</feature>
<feature type="transmembrane region" description="Helical" evidence="1">
    <location>
        <begin position="236"/>
        <end position="255"/>
    </location>
</feature>
<dbReference type="EMBL" id="SNTZ01000003">
    <property type="protein sequence ID" value="THV59503.1"/>
    <property type="molecule type" value="Genomic_DNA"/>
</dbReference>
<evidence type="ECO:0008006" key="4">
    <source>
        <dbReference type="Google" id="ProtNLM"/>
    </source>
</evidence>
<evidence type="ECO:0000313" key="3">
    <source>
        <dbReference type="Proteomes" id="UP000310406"/>
    </source>
</evidence>
<accession>A0A4S8RLW4</accession>
<sequence length="399" mass="45939">MKENLYRQHLGIAVLYFSIAAVLGLLLRSFPIFSFDFNYKYVVHAHSHIALLGWVYVALTTLLHFCFVKDVSNTTYQRIFWGTQATLIGMLLTFPFQGYALFSIIFSTLFLIASYTYTYYFWKNVISKHKESNGLKCIKAALIYMVISSLGPWVLGAVMSTLGAQSIWYRLSIYFYLHFQYNGWMLLALLGLFLFVLEQRGRIIPKKGFSRFFKMINLGIILTFFLSTLWTEPSPWLYVLGGIGAITQIVAFLLYWAHTKNGIEKLSLTNLQRQLLYTVVVLTCVKVVLQLITVVPYFALLAAKYLDFTIGYLHLTFLGVISFGLFFFMDYFGLVRVSKSSHALYMVGFLLTEVLIFFKGFSAWLQWNVFTGYALALVLCSLFIFLGLMVMVFHNRNKP</sequence>
<feature type="transmembrane region" description="Helical" evidence="1">
    <location>
        <begin position="79"/>
        <end position="96"/>
    </location>
</feature>
<organism evidence="2 3">
    <name type="scientific">Flagellimonas alvinocaridis</name>
    <dbReference type="NCBI Taxonomy" id="2530200"/>
    <lineage>
        <taxon>Bacteria</taxon>
        <taxon>Pseudomonadati</taxon>
        <taxon>Bacteroidota</taxon>
        <taxon>Flavobacteriia</taxon>
        <taxon>Flavobacteriales</taxon>
        <taxon>Flavobacteriaceae</taxon>
        <taxon>Flagellimonas</taxon>
    </lineage>
</organism>
<feature type="transmembrane region" description="Helical" evidence="1">
    <location>
        <begin position="173"/>
        <end position="197"/>
    </location>
</feature>
<feature type="transmembrane region" description="Helical" evidence="1">
    <location>
        <begin position="209"/>
        <end position="230"/>
    </location>
</feature>
<gene>
    <name evidence="2" type="ORF">EZV76_08000</name>
</gene>
<dbReference type="RefSeq" id="WP_136566021.1">
    <property type="nucleotide sequence ID" value="NZ_SNTZ01000003.1"/>
</dbReference>
<feature type="transmembrane region" description="Helical" evidence="1">
    <location>
        <begin position="102"/>
        <end position="122"/>
    </location>
</feature>
<feature type="transmembrane region" description="Helical" evidence="1">
    <location>
        <begin position="344"/>
        <end position="367"/>
    </location>
</feature>
<comment type="caution">
    <text evidence="2">The sequence shown here is derived from an EMBL/GenBank/DDBJ whole genome shotgun (WGS) entry which is preliminary data.</text>
</comment>
<feature type="transmembrane region" description="Helical" evidence="1">
    <location>
        <begin position="311"/>
        <end position="332"/>
    </location>
</feature>
<dbReference type="OrthoDB" id="2827525at2"/>
<protein>
    <recommendedName>
        <fullName evidence="4">Cytochrome C oxidase subunit I</fullName>
    </recommendedName>
</protein>
<keyword evidence="1" id="KW-1133">Transmembrane helix</keyword>
<keyword evidence="3" id="KW-1185">Reference proteome</keyword>
<evidence type="ECO:0000313" key="2">
    <source>
        <dbReference type="EMBL" id="THV59503.1"/>
    </source>
</evidence>
<feature type="transmembrane region" description="Helical" evidence="1">
    <location>
        <begin position="45"/>
        <end position="67"/>
    </location>
</feature>
<keyword evidence="1" id="KW-0812">Transmembrane</keyword>
<dbReference type="AlphaFoldDB" id="A0A4S8RLW4"/>
<dbReference type="Proteomes" id="UP000310406">
    <property type="component" value="Unassembled WGS sequence"/>
</dbReference>
<feature type="transmembrane region" description="Helical" evidence="1">
    <location>
        <begin position="142"/>
        <end position="167"/>
    </location>
</feature>
<dbReference type="SUPFAM" id="SSF81442">
    <property type="entry name" value="Cytochrome c oxidase subunit I-like"/>
    <property type="match status" value="1"/>
</dbReference>
<reference evidence="2 3" key="1">
    <citation type="submission" date="2019-03" db="EMBL/GenBank/DDBJ databases">
        <title>Muricauda SCR12 sp.nov, a marine bacterium isolated from Pacific Ocean:the Okinawa trough.</title>
        <authorList>
            <person name="Liu L."/>
        </authorList>
    </citation>
    <scope>NUCLEOTIDE SEQUENCE [LARGE SCALE GENOMIC DNA]</scope>
    <source>
        <strain evidence="2 3">SCR12</strain>
    </source>
</reference>
<dbReference type="InterPro" id="IPR036927">
    <property type="entry name" value="Cyt_c_oxase-like_su1_sf"/>
</dbReference>
<name>A0A4S8RLW4_9FLAO</name>
<evidence type="ECO:0000256" key="1">
    <source>
        <dbReference type="SAM" id="Phobius"/>
    </source>
</evidence>
<keyword evidence="1" id="KW-0472">Membrane</keyword>
<feature type="transmembrane region" description="Helical" evidence="1">
    <location>
        <begin position="373"/>
        <end position="393"/>
    </location>
</feature>
<proteinExistence type="predicted"/>
<feature type="transmembrane region" description="Helical" evidence="1">
    <location>
        <begin position="275"/>
        <end position="299"/>
    </location>
</feature>